<name>A0A4R3KPK9_9FIRM</name>
<gene>
    <name evidence="2" type="ORF">EDD65_11818</name>
</gene>
<dbReference type="Proteomes" id="UP000294567">
    <property type="component" value="Unassembled WGS sequence"/>
</dbReference>
<feature type="coiled-coil region" evidence="1">
    <location>
        <begin position="69"/>
        <end position="98"/>
    </location>
</feature>
<evidence type="ECO:0000313" key="2">
    <source>
        <dbReference type="EMBL" id="TCS85802.1"/>
    </source>
</evidence>
<organism evidence="2 3">
    <name type="scientific">Keratinibaculum paraultunense</name>
    <dbReference type="NCBI Taxonomy" id="1278232"/>
    <lineage>
        <taxon>Bacteria</taxon>
        <taxon>Bacillati</taxon>
        <taxon>Bacillota</taxon>
        <taxon>Tissierellia</taxon>
        <taxon>Tissierellales</taxon>
        <taxon>Tepidimicrobiaceae</taxon>
        <taxon>Keratinibaculum</taxon>
    </lineage>
</organism>
<sequence>MFKITNVQQPTISLKSLSIDKDDSDKKKVNTQAATITISDAAKNKYIESLKFKVTNKDDTIGNQFQKFYEKYNSTEAIEQRRLEQLEKEQAYNRLEDEFNLGVKGEFPENTLHHTIKEALEGKVANASLYAAELASAIRSSISMSDKNAEERAAYREMALKQAEYIAENYFDNEQEAISFMNEINKYYENDVLREKGYVVIDNSDLEPLKNYSSRISNDDVSFYTLAKRYMDADYFERFINGEGNPAESAKFLMQLKNNKEKYSEEIIDEFELNKQKVEEQIAATKSMFESFVWENGLVTGTMQEQPSYLVEILNWNKNMLNLFN</sequence>
<accession>A0A4R3KPK9</accession>
<proteinExistence type="predicted"/>
<comment type="caution">
    <text evidence="2">The sequence shown here is derived from an EMBL/GenBank/DDBJ whole genome shotgun (WGS) entry which is preliminary data.</text>
</comment>
<protein>
    <submittedName>
        <fullName evidence="2">Uncharacterized protein</fullName>
    </submittedName>
</protein>
<evidence type="ECO:0000256" key="1">
    <source>
        <dbReference type="SAM" id="Coils"/>
    </source>
</evidence>
<keyword evidence="1" id="KW-0175">Coiled coil</keyword>
<dbReference type="AlphaFoldDB" id="A0A4R3KPK9"/>
<dbReference type="RefSeq" id="WP_202690473.1">
    <property type="nucleotide sequence ID" value="NZ_CP068564.1"/>
</dbReference>
<keyword evidence="3" id="KW-1185">Reference proteome</keyword>
<dbReference type="EMBL" id="SMAE01000018">
    <property type="protein sequence ID" value="TCS85802.1"/>
    <property type="molecule type" value="Genomic_DNA"/>
</dbReference>
<reference evidence="2 3" key="1">
    <citation type="submission" date="2019-03" db="EMBL/GenBank/DDBJ databases">
        <title>Genomic Encyclopedia of Type Strains, Phase IV (KMG-IV): sequencing the most valuable type-strain genomes for metagenomic binning, comparative biology and taxonomic classification.</title>
        <authorList>
            <person name="Goeker M."/>
        </authorList>
    </citation>
    <scope>NUCLEOTIDE SEQUENCE [LARGE SCALE GENOMIC DNA]</scope>
    <source>
        <strain evidence="2 3">DSM 26752</strain>
    </source>
</reference>
<evidence type="ECO:0000313" key="3">
    <source>
        <dbReference type="Proteomes" id="UP000294567"/>
    </source>
</evidence>